<dbReference type="PROSITE" id="PS51063">
    <property type="entry name" value="HTH_CRP_2"/>
    <property type="match status" value="1"/>
</dbReference>
<dbReference type="GO" id="GO:0003677">
    <property type="term" value="F:DNA binding"/>
    <property type="evidence" value="ECO:0007669"/>
    <property type="project" value="UniProtKB-KW"/>
</dbReference>
<evidence type="ECO:0000259" key="5">
    <source>
        <dbReference type="PROSITE" id="PS51063"/>
    </source>
</evidence>
<dbReference type="InterPro" id="IPR014710">
    <property type="entry name" value="RmlC-like_jellyroll"/>
</dbReference>
<feature type="domain" description="HTH crp-type" evidence="5">
    <location>
        <begin position="156"/>
        <end position="229"/>
    </location>
</feature>
<sequence>MKINACCDRCEKRLYAQEIPIFTSLSRDELEQIIDLREHGHFKKGDVLFSEGDEISKLFIVSNGLVKLTKNTFDGKEQIIDILGVGDFFGENNIIGDSHAMNVSAIAIQDLEVCTISRGDLEKIITKNPQIALKLLDGLNKKLKDVQNLSTNLASNVPESRIANILLKFASDYSYDNNSEILINLPLNREDIANYCGIARETLSRKLSYLEKLDIIEVHSKKIKIKDMEYLKELV</sequence>
<dbReference type="GO" id="GO:0003700">
    <property type="term" value="F:DNA-binding transcription factor activity"/>
    <property type="evidence" value="ECO:0007669"/>
    <property type="project" value="TreeGrafter"/>
</dbReference>
<keyword evidence="1" id="KW-0805">Transcription regulation</keyword>
<evidence type="ECO:0000259" key="4">
    <source>
        <dbReference type="PROSITE" id="PS50042"/>
    </source>
</evidence>
<proteinExistence type="predicted"/>
<dbReference type="InterPro" id="IPR012318">
    <property type="entry name" value="HTH_CRP"/>
</dbReference>
<accession>A0A1V4SXA7</accession>
<dbReference type="InterPro" id="IPR000595">
    <property type="entry name" value="cNMP-bd_dom"/>
</dbReference>
<comment type="caution">
    <text evidence="6">The sequence shown here is derived from an EMBL/GenBank/DDBJ whole genome shotgun (WGS) entry which is preliminary data.</text>
</comment>
<dbReference type="SUPFAM" id="SSF51206">
    <property type="entry name" value="cAMP-binding domain-like"/>
    <property type="match status" value="1"/>
</dbReference>
<dbReference type="Pfam" id="PF13545">
    <property type="entry name" value="HTH_Crp_2"/>
    <property type="match status" value="1"/>
</dbReference>
<dbReference type="SMART" id="SM00100">
    <property type="entry name" value="cNMP"/>
    <property type="match status" value="1"/>
</dbReference>
<dbReference type="Gene3D" id="1.10.10.10">
    <property type="entry name" value="Winged helix-like DNA-binding domain superfamily/Winged helix DNA-binding domain"/>
    <property type="match status" value="1"/>
</dbReference>
<dbReference type="InterPro" id="IPR050397">
    <property type="entry name" value="Env_Response_Regulators"/>
</dbReference>
<evidence type="ECO:0000256" key="1">
    <source>
        <dbReference type="ARBA" id="ARBA00023015"/>
    </source>
</evidence>
<evidence type="ECO:0000256" key="3">
    <source>
        <dbReference type="ARBA" id="ARBA00023163"/>
    </source>
</evidence>
<dbReference type="InterPro" id="IPR036390">
    <property type="entry name" value="WH_DNA-bd_sf"/>
</dbReference>
<keyword evidence="2" id="KW-0238">DNA-binding</keyword>
<dbReference type="OrthoDB" id="9798104at2"/>
<name>A0A1V4SXA7_9CLOT</name>
<evidence type="ECO:0000313" key="7">
    <source>
        <dbReference type="Proteomes" id="UP000191448"/>
    </source>
</evidence>
<dbReference type="Gene3D" id="2.60.120.10">
    <property type="entry name" value="Jelly Rolls"/>
    <property type="match status" value="1"/>
</dbReference>
<dbReference type="Pfam" id="PF00027">
    <property type="entry name" value="cNMP_binding"/>
    <property type="match status" value="1"/>
</dbReference>
<reference evidence="6 7" key="1">
    <citation type="submission" date="2016-02" db="EMBL/GenBank/DDBJ databases">
        <title>Genome sequence of Clostridium thermobutyricum DSM 4928.</title>
        <authorList>
            <person name="Poehlein A."/>
            <person name="Daniel R."/>
        </authorList>
    </citation>
    <scope>NUCLEOTIDE SEQUENCE [LARGE SCALE GENOMIC DNA]</scope>
    <source>
        <strain evidence="6 7">DSM 4928</strain>
    </source>
</reference>
<gene>
    <name evidence="6" type="primary">fixK</name>
    <name evidence="6" type="ORF">CLTHE_09580</name>
</gene>
<dbReference type="SMART" id="SM00419">
    <property type="entry name" value="HTH_CRP"/>
    <property type="match status" value="1"/>
</dbReference>
<protein>
    <submittedName>
        <fullName evidence="6">Nitrogen fixation regulation protein FixK</fullName>
    </submittedName>
</protein>
<dbReference type="InterPro" id="IPR018490">
    <property type="entry name" value="cNMP-bd_dom_sf"/>
</dbReference>
<keyword evidence="3" id="KW-0804">Transcription</keyword>
<evidence type="ECO:0000256" key="2">
    <source>
        <dbReference type="ARBA" id="ARBA00023125"/>
    </source>
</evidence>
<dbReference type="PANTHER" id="PTHR24567:SF28">
    <property type="entry name" value="LISTERIOLYSIN REGULATORY PROTEIN"/>
    <property type="match status" value="1"/>
</dbReference>
<dbReference type="RefSeq" id="WP_080022244.1">
    <property type="nucleotide sequence ID" value="NZ_LTAY01000026.1"/>
</dbReference>
<dbReference type="InterPro" id="IPR036388">
    <property type="entry name" value="WH-like_DNA-bd_sf"/>
</dbReference>
<dbReference type="PRINTS" id="PR00034">
    <property type="entry name" value="HTHCRP"/>
</dbReference>
<dbReference type="EMBL" id="LTAY01000026">
    <property type="protein sequence ID" value="OPX49203.1"/>
    <property type="molecule type" value="Genomic_DNA"/>
</dbReference>
<organism evidence="6 7">
    <name type="scientific">Clostridium thermobutyricum DSM 4928</name>
    <dbReference type="NCBI Taxonomy" id="1121339"/>
    <lineage>
        <taxon>Bacteria</taxon>
        <taxon>Bacillati</taxon>
        <taxon>Bacillota</taxon>
        <taxon>Clostridia</taxon>
        <taxon>Eubacteriales</taxon>
        <taxon>Clostridiaceae</taxon>
        <taxon>Clostridium</taxon>
    </lineage>
</organism>
<dbReference type="AlphaFoldDB" id="A0A1V4SXA7"/>
<dbReference type="CDD" id="cd00038">
    <property type="entry name" value="CAP_ED"/>
    <property type="match status" value="1"/>
</dbReference>
<dbReference type="PROSITE" id="PS50042">
    <property type="entry name" value="CNMP_BINDING_3"/>
    <property type="match status" value="1"/>
</dbReference>
<dbReference type="PANTHER" id="PTHR24567">
    <property type="entry name" value="CRP FAMILY TRANSCRIPTIONAL REGULATORY PROTEIN"/>
    <property type="match status" value="1"/>
</dbReference>
<dbReference type="GO" id="GO:0005829">
    <property type="term" value="C:cytosol"/>
    <property type="evidence" value="ECO:0007669"/>
    <property type="project" value="TreeGrafter"/>
</dbReference>
<dbReference type="Proteomes" id="UP000191448">
    <property type="component" value="Unassembled WGS sequence"/>
</dbReference>
<dbReference type="CDD" id="cd00092">
    <property type="entry name" value="HTH_CRP"/>
    <property type="match status" value="1"/>
</dbReference>
<evidence type="ECO:0000313" key="6">
    <source>
        <dbReference type="EMBL" id="OPX49203.1"/>
    </source>
</evidence>
<feature type="domain" description="Cyclic nucleotide-binding" evidence="4">
    <location>
        <begin position="21"/>
        <end position="142"/>
    </location>
</feature>
<dbReference type="SUPFAM" id="SSF46785">
    <property type="entry name" value="Winged helix' DNA-binding domain"/>
    <property type="match status" value="1"/>
</dbReference>